<name>A0ABQ1LR96_9SPHI</name>
<feature type="transmembrane region" description="Helical" evidence="1">
    <location>
        <begin position="138"/>
        <end position="160"/>
    </location>
</feature>
<reference evidence="3" key="1">
    <citation type="journal article" date="2019" name="Int. J. Syst. Evol. Microbiol.">
        <title>The Global Catalogue of Microorganisms (GCM) 10K type strain sequencing project: providing services to taxonomists for standard genome sequencing and annotation.</title>
        <authorList>
            <consortium name="The Broad Institute Genomics Platform"/>
            <consortium name="The Broad Institute Genome Sequencing Center for Infectious Disease"/>
            <person name="Wu L."/>
            <person name="Ma J."/>
        </authorList>
    </citation>
    <scope>NUCLEOTIDE SEQUENCE [LARGE SCALE GENOMIC DNA]</scope>
    <source>
        <strain evidence="3">CGMCC 1.15342</strain>
    </source>
</reference>
<feature type="transmembrane region" description="Helical" evidence="1">
    <location>
        <begin position="12"/>
        <end position="33"/>
    </location>
</feature>
<dbReference type="EMBL" id="BMIK01000005">
    <property type="protein sequence ID" value="GGC27775.1"/>
    <property type="molecule type" value="Genomic_DNA"/>
</dbReference>
<keyword evidence="1" id="KW-1133">Transmembrane helix</keyword>
<feature type="transmembrane region" description="Helical" evidence="1">
    <location>
        <begin position="180"/>
        <end position="198"/>
    </location>
</feature>
<evidence type="ECO:0000313" key="3">
    <source>
        <dbReference type="Proteomes" id="UP000597338"/>
    </source>
</evidence>
<feature type="transmembrane region" description="Helical" evidence="1">
    <location>
        <begin position="210"/>
        <end position="228"/>
    </location>
</feature>
<feature type="transmembrane region" description="Helical" evidence="1">
    <location>
        <begin position="343"/>
        <end position="369"/>
    </location>
</feature>
<keyword evidence="1" id="KW-0472">Membrane</keyword>
<keyword evidence="3" id="KW-1185">Reference proteome</keyword>
<dbReference type="RefSeq" id="WP_188750093.1">
    <property type="nucleotide sequence ID" value="NZ_BMIK01000005.1"/>
</dbReference>
<sequence length="406" mass="45865">MKELIIKITIRRWLILGIFNLLLVAALGLLMRIKFLIPLPAINQKYVLHAHSHFAFSGWVSHTLMVLIAAAICNTGSRQALPRKYQTLVVANLFASYAMLVSFFLQGYGLYSICAATATVIISYLFTAICWRDTTHRWFRAALIFLVLSSVGTFHLAYLMSSHNTDMRLQLASIYFFLHFQYNGWFMFACFGLAYHWLRSRGISLRHMPFVFWAFTLSCIPTYFLSTLWWNIPGWLYCLVAVALMLQTVAWIVWLHSVLTAHRQYAHHLSAVSKWLLIGVMLAVSIKILLQDLSIFPSLSQLTYGFRAIVIGYLHLVLLVIITLFLVAYGYMQKILSSNRTAVIATGILVIGIILNELLLLLQGIAGFINASVGYTPMALAVAAGIIAIGLIFLLWSQKARNENCI</sequence>
<feature type="transmembrane region" description="Helical" evidence="1">
    <location>
        <begin position="375"/>
        <end position="396"/>
    </location>
</feature>
<evidence type="ECO:0000313" key="2">
    <source>
        <dbReference type="EMBL" id="GGC27775.1"/>
    </source>
</evidence>
<feature type="transmembrane region" description="Helical" evidence="1">
    <location>
        <begin position="271"/>
        <end position="290"/>
    </location>
</feature>
<comment type="caution">
    <text evidence="2">The sequence shown here is derived from an EMBL/GenBank/DDBJ whole genome shotgun (WGS) entry which is preliminary data.</text>
</comment>
<feature type="transmembrane region" description="Helical" evidence="1">
    <location>
        <begin position="234"/>
        <end position="259"/>
    </location>
</feature>
<feature type="transmembrane region" description="Helical" evidence="1">
    <location>
        <begin position="310"/>
        <end position="331"/>
    </location>
</feature>
<proteinExistence type="predicted"/>
<evidence type="ECO:0000256" key="1">
    <source>
        <dbReference type="SAM" id="Phobius"/>
    </source>
</evidence>
<organism evidence="2 3">
    <name type="scientific">Parapedobacter defluvii</name>
    <dbReference type="NCBI Taxonomy" id="2045106"/>
    <lineage>
        <taxon>Bacteria</taxon>
        <taxon>Pseudomonadati</taxon>
        <taxon>Bacteroidota</taxon>
        <taxon>Sphingobacteriia</taxon>
        <taxon>Sphingobacteriales</taxon>
        <taxon>Sphingobacteriaceae</taxon>
        <taxon>Parapedobacter</taxon>
    </lineage>
</organism>
<dbReference type="Proteomes" id="UP000597338">
    <property type="component" value="Unassembled WGS sequence"/>
</dbReference>
<feature type="transmembrane region" description="Helical" evidence="1">
    <location>
        <begin position="53"/>
        <end position="73"/>
    </location>
</feature>
<keyword evidence="1" id="KW-0812">Transmembrane</keyword>
<feature type="transmembrane region" description="Helical" evidence="1">
    <location>
        <begin position="85"/>
        <end position="104"/>
    </location>
</feature>
<accession>A0ABQ1LR96</accession>
<protein>
    <submittedName>
        <fullName evidence="2">Uncharacterized protein</fullName>
    </submittedName>
</protein>
<gene>
    <name evidence="2" type="ORF">GCM10011386_19730</name>
</gene>
<feature type="transmembrane region" description="Helical" evidence="1">
    <location>
        <begin position="110"/>
        <end position="131"/>
    </location>
</feature>